<dbReference type="Pfam" id="PF13340">
    <property type="entry name" value="DUF4096"/>
    <property type="match status" value="1"/>
</dbReference>
<keyword evidence="4" id="KW-1185">Reference proteome</keyword>
<evidence type="ECO:0000259" key="1">
    <source>
        <dbReference type="Pfam" id="PF01609"/>
    </source>
</evidence>
<reference evidence="3 4" key="1">
    <citation type="submission" date="2024-02" db="EMBL/GenBank/DDBJ databases">
        <title>Identification of pathogenicity and growth-promoting function of Pseudomonas putida variant.</title>
        <authorList>
            <person name="Sun J."/>
        </authorList>
    </citation>
    <scope>NUCLEOTIDE SEQUENCE [LARGE SCALE GENOMIC DNA]</scope>
    <source>
        <strain evidence="3 4">A03</strain>
    </source>
</reference>
<proteinExistence type="predicted"/>
<name>A0ABU8QRD9_9PSED</name>
<sequence>MPKQRYEISDADWELVADLFNTPRRTGRPRANDRLMLNGVFWVLCSGATWRDMPERYGPWSTVYQRFRDWRNQGTFNKMLKRMHVKLNAQGLIDLDTWCIDSTAVKATRASSGAGKRGAEEPADHALGRSRAGLTTKIHMVCDARGVPLHFTLSAGQASDISHAQPLLDGVQVSTGWGRPRKRCRKLVADKGYDAESLRKYCDRYRMQPVIPYRVMKRKPKPGLPRLFDKPKYRERNVIERLFGWLKEHRRLATRYCKLATSYAAMVTLACCRRCLRHLFSYSA</sequence>
<dbReference type="RefSeq" id="WP_339598893.1">
    <property type="nucleotide sequence ID" value="NZ_JBBHLC010000015.1"/>
</dbReference>
<accession>A0ABU8QRD9</accession>
<dbReference type="PANTHER" id="PTHR30007">
    <property type="entry name" value="PHP DOMAIN PROTEIN"/>
    <property type="match status" value="1"/>
</dbReference>
<evidence type="ECO:0000313" key="4">
    <source>
        <dbReference type="Proteomes" id="UP001380290"/>
    </source>
</evidence>
<gene>
    <name evidence="3" type="ORF">V7S98_08210</name>
</gene>
<dbReference type="Pfam" id="PF01609">
    <property type="entry name" value="DDE_Tnp_1"/>
    <property type="match status" value="1"/>
</dbReference>
<dbReference type="InterPro" id="IPR002559">
    <property type="entry name" value="Transposase_11"/>
</dbReference>
<dbReference type="PANTHER" id="PTHR30007:SF1">
    <property type="entry name" value="BLR1914 PROTEIN"/>
    <property type="match status" value="1"/>
</dbReference>
<evidence type="ECO:0000313" key="3">
    <source>
        <dbReference type="EMBL" id="MEJ5863211.1"/>
    </source>
</evidence>
<evidence type="ECO:0000259" key="2">
    <source>
        <dbReference type="Pfam" id="PF13340"/>
    </source>
</evidence>
<organism evidence="3 4">
    <name type="scientific">Pseudomonas farsensis</name>
    <dbReference type="NCBI Taxonomy" id="2745492"/>
    <lineage>
        <taxon>Bacteria</taxon>
        <taxon>Pseudomonadati</taxon>
        <taxon>Pseudomonadota</taxon>
        <taxon>Gammaproteobacteria</taxon>
        <taxon>Pseudomonadales</taxon>
        <taxon>Pseudomonadaceae</taxon>
        <taxon>Pseudomonas</taxon>
    </lineage>
</organism>
<feature type="domain" description="Insertion element IS402-like" evidence="2">
    <location>
        <begin position="8"/>
        <end position="79"/>
    </location>
</feature>
<comment type="caution">
    <text evidence="3">The sequence shown here is derived from an EMBL/GenBank/DDBJ whole genome shotgun (WGS) entry which is preliminary data.</text>
</comment>
<dbReference type="Proteomes" id="UP001380290">
    <property type="component" value="Unassembled WGS sequence"/>
</dbReference>
<dbReference type="EMBL" id="JBBHLC010000015">
    <property type="protein sequence ID" value="MEJ5863211.1"/>
    <property type="molecule type" value="Genomic_DNA"/>
</dbReference>
<dbReference type="NCBIfam" id="NF033580">
    <property type="entry name" value="transpos_IS5_3"/>
    <property type="match status" value="1"/>
</dbReference>
<feature type="domain" description="Transposase IS4-like" evidence="1">
    <location>
        <begin position="99"/>
        <end position="273"/>
    </location>
</feature>
<protein>
    <submittedName>
        <fullName evidence="3">IS5 family transposase</fullName>
    </submittedName>
</protein>
<dbReference type="InterPro" id="IPR025161">
    <property type="entry name" value="IS402-like_dom"/>
</dbReference>